<name>A0A8H2DSW1_ORBOL</name>
<evidence type="ECO:0000313" key="1">
    <source>
        <dbReference type="EMBL" id="TGJ64041.1"/>
    </source>
</evidence>
<proteinExistence type="predicted"/>
<organism evidence="1 2">
    <name type="scientific">Orbilia oligospora</name>
    <name type="common">Nematode-trapping fungus</name>
    <name type="synonym">Arthrobotrys oligospora</name>
    <dbReference type="NCBI Taxonomy" id="2813651"/>
    <lineage>
        <taxon>Eukaryota</taxon>
        <taxon>Fungi</taxon>
        <taxon>Dikarya</taxon>
        <taxon>Ascomycota</taxon>
        <taxon>Pezizomycotina</taxon>
        <taxon>Orbiliomycetes</taxon>
        <taxon>Orbiliales</taxon>
        <taxon>Orbiliaceae</taxon>
        <taxon>Orbilia</taxon>
    </lineage>
</organism>
<reference evidence="1 2" key="1">
    <citation type="submission" date="2019-03" db="EMBL/GenBank/DDBJ databases">
        <title>Nematode-trapping fungi genome.</title>
        <authorList>
            <person name="Vidal-Diez De Ulzurrun G."/>
        </authorList>
    </citation>
    <scope>NUCLEOTIDE SEQUENCE [LARGE SCALE GENOMIC DNA]</scope>
    <source>
        <strain evidence="1 2">TWF154</strain>
    </source>
</reference>
<sequence>MCIHFPVFTNHCIVNILIRQESKYLHLPLSLFIVRLINIIGSSNLRKTRHIFITEEGVTQRCRNFEID</sequence>
<comment type="caution">
    <text evidence="1">The sequence shown here is derived from an EMBL/GenBank/DDBJ whole genome shotgun (WGS) entry which is preliminary data.</text>
</comment>
<gene>
    <name evidence="1" type="ORF">EYR41_010122</name>
</gene>
<protein>
    <submittedName>
        <fullName evidence="1">Uncharacterized protein</fullName>
    </submittedName>
</protein>
<dbReference type="Proteomes" id="UP000297595">
    <property type="component" value="Unassembled WGS sequence"/>
</dbReference>
<accession>A0A8H2DSW1</accession>
<evidence type="ECO:0000313" key="2">
    <source>
        <dbReference type="Proteomes" id="UP000297595"/>
    </source>
</evidence>
<dbReference type="EMBL" id="SOZJ01000007">
    <property type="protein sequence ID" value="TGJ64041.1"/>
    <property type="molecule type" value="Genomic_DNA"/>
</dbReference>
<dbReference type="AlphaFoldDB" id="A0A8H2DSW1"/>